<dbReference type="PROSITE" id="PS01081">
    <property type="entry name" value="HTH_TETR_1"/>
    <property type="match status" value="1"/>
</dbReference>
<dbReference type="SUPFAM" id="SSF46689">
    <property type="entry name" value="Homeodomain-like"/>
    <property type="match status" value="1"/>
</dbReference>
<evidence type="ECO:0000256" key="1">
    <source>
        <dbReference type="ARBA" id="ARBA00023015"/>
    </source>
</evidence>
<dbReference type="InterPro" id="IPR050109">
    <property type="entry name" value="HTH-type_TetR-like_transc_reg"/>
</dbReference>
<feature type="domain" description="HTH tetR-type" evidence="5">
    <location>
        <begin position="1"/>
        <end position="61"/>
    </location>
</feature>
<dbReference type="RefSeq" id="WP_133828113.1">
    <property type="nucleotide sequence ID" value="NZ_BAABHR010000043.1"/>
</dbReference>
<dbReference type="EMBL" id="SNYO01000006">
    <property type="protein sequence ID" value="TDQ53860.1"/>
    <property type="molecule type" value="Genomic_DNA"/>
</dbReference>
<evidence type="ECO:0000256" key="2">
    <source>
        <dbReference type="ARBA" id="ARBA00023125"/>
    </source>
</evidence>
<dbReference type="GO" id="GO:0000976">
    <property type="term" value="F:transcription cis-regulatory region binding"/>
    <property type="evidence" value="ECO:0007669"/>
    <property type="project" value="TreeGrafter"/>
</dbReference>
<accession>A0A4R6V1K6</accession>
<keyword evidence="2 4" id="KW-0238">DNA-binding</keyword>
<dbReference type="Gene3D" id="1.10.357.10">
    <property type="entry name" value="Tetracycline Repressor, domain 2"/>
    <property type="match status" value="1"/>
</dbReference>
<comment type="caution">
    <text evidence="6">The sequence shown here is derived from an EMBL/GenBank/DDBJ whole genome shotgun (WGS) entry which is preliminary data.</text>
</comment>
<dbReference type="Proteomes" id="UP000295705">
    <property type="component" value="Unassembled WGS sequence"/>
</dbReference>
<dbReference type="Pfam" id="PF00440">
    <property type="entry name" value="TetR_N"/>
    <property type="match status" value="1"/>
</dbReference>
<dbReference type="PANTHER" id="PTHR30055">
    <property type="entry name" value="HTH-TYPE TRANSCRIPTIONAL REGULATOR RUTR"/>
    <property type="match status" value="1"/>
</dbReference>
<sequence>MGRVAQMLDAAGDLLLAHGYRRVTVDDVARRAGVGKGTVYLHFASKLELFAGVLVRESVGITEELLAALRADPAQAALDATMRTSYLAVQRRPLTRALFAGDVEQLGAIATDTKTGLEIVTDKTEFAREHFALLHRHGLLADDPATTPDLRYRLGAACIGFFLDHLVPAAAGMDATARADALAAVVRAGFTPPGEPDPAALAAVATGLAALYERTVDHLTAALPEEP</sequence>
<reference evidence="6 7" key="1">
    <citation type="submission" date="2019-03" db="EMBL/GenBank/DDBJ databases">
        <title>Genomic Encyclopedia of Type Strains, Phase IV (KMG-IV): sequencing the most valuable type-strain genomes for metagenomic binning, comparative biology and taxonomic classification.</title>
        <authorList>
            <person name="Goeker M."/>
        </authorList>
    </citation>
    <scope>NUCLEOTIDE SEQUENCE [LARGE SCALE GENOMIC DNA]</scope>
    <source>
        <strain evidence="6 7">DSM 45775</strain>
    </source>
</reference>
<proteinExistence type="predicted"/>
<dbReference type="OrthoDB" id="3682047at2"/>
<keyword evidence="1" id="KW-0805">Transcription regulation</keyword>
<dbReference type="InterPro" id="IPR023772">
    <property type="entry name" value="DNA-bd_HTH_TetR-type_CS"/>
</dbReference>
<evidence type="ECO:0000256" key="3">
    <source>
        <dbReference type="ARBA" id="ARBA00023163"/>
    </source>
</evidence>
<name>A0A4R6V1K6_9PSEU</name>
<organism evidence="6 7">
    <name type="scientific">Actinomycetospora succinea</name>
    <dbReference type="NCBI Taxonomy" id="663603"/>
    <lineage>
        <taxon>Bacteria</taxon>
        <taxon>Bacillati</taxon>
        <taxon>Actinomycetota</taxon>
        <taxon>Actinomycetes</taxon>
        <taxon>Pseudonocardiales</taxon>
        <taxon>Pseudonocardiaceae</taxon>
        <taxon>Actinomycetospora</taxon>
    </lineage>
</organism>
<evidence type="ECO:0000259" key="5">
    <source>
        <dbReference type="PROSITE" id="PS50977"/>
    </source>
</evidence>
<dbReference type="PROSITE" id="PS50977">
    <property type="entry name" value="HTH_TETR_2"/>
    <property type="match status" value="1"/>
</dbReference>
<dbReference type="PANTHER" id="PTHR30055:SF234">
    <property type="entry name" value="HTH-TYPE TRANSCRIPTIONAL REGULATOR BETI"/>
    <property type="match status" value="1"/>
</dbReference>
<feature type="DNA-binding region" description="H-T-H motif" evidence="4">
    <location>
        <begin position="24"/>
        <end position="43"/>
    </location>
</feature>
<evidence type="ECO:0000313" key="6">
    <source>
        <dbReference type="EMBL" id="TDQ53860.1"/>
    </source>
</evidence>
<dbReference type="InterPro" id="IPR009057">
    <property type="entry name" value="Homeodomain-like_sf"/>
</dbReference>
<keyword evidence="3" id="KW-0804">Transcription</keyword>
<evidence type="ECO:0000256" key="4">
    <source>
        <dbReference type="PROSITE-ProRule" id="PRU00335"/>
    </source>
</evidence>
<gene>
    <name evidence="6" type="ORF">EV188_1064</name>
</gene>
<dbReference type="PRINTS" id="PR00455">
    <property type="entry name" value="HTHTETR"/>
</dbReference>
<protein>
    <submittedName>
        <fullName evidence="6">TetR family transcriptional regulator</fullName>
    </submittedName>
</protein>
<dbReference type="AlphaFoldDB" id="A0A4R6V1K6"/>
<keyword evidence="7" id="KW-1185">Reference proteome</keyword>
<evidence type="ECO:0000313" key="7">
    <source>
        <dbReference type="Proteomes" id="UP000295705"/>
    </source>
</evidence>
<dbReference type="GO" id="GO:0003700">
    <property type="term" value="F:DNA-binding transcription factor activity"/>
    <property type="evidence" value="ECO:0007669"/>
    <property type="project" value="TreeGrafter"/>
</dbReference>
<dbReference type="InterPro" id="IPR001647">
    <property type="entry name" value="HTH_TetR"/>
</dbReference>